<sequence>MSLSLFADIIGMSGTFLVVLAFFLIQLEKLSPKGMAYNLLNLTGAILLLISLCINFNLASFVIEIFWIAASLVGIYRYYQREPVQAS</sequence>
<name>A0A3E0UKC1_9GAMM</name>
<feature type="transmembrane region" description="Helical" evidence="1">
    <location>
        <begin position="6"/>
        <end position="27"/>
    </location>
</feature>
<protein>
    <recommendedName>
        <fullName evidence="2">CBU-0592-like domain-containing protein</fullName>
    </recommendedName>
</protein>
<accession>A0A3E0UKC1</accession>
<keyword evidence="1" id="KW-0812">Transmembrane</keyword>
<comment type="caution">
    <text evidence="3">The sequence shown here is derived from an EMBL/GenBank/DDBJ whole genome shotgun (WGS) entry which is preliminary data.</text>
</comment>
<organism evidence="3 4">
    <name type="scientific">Thalassotalea euphylliae</name>
    <dbReference type="NCBI Taxonomy" id="1655234"/>
    <lineage>
        <taxon>Bacteria</taxon>
        <taxon>Pseudomonadati</taxon>
        <taxon>Pseudomonadota</taxon>
        <taxon>Gammaproteobacteria</taxon>
        <taxon>Alteromonadales</taxon>
        <taxon>Colwelliaceae</taxon>
        <taxon>Thalassotalea</taxon>
    </lineage>
</organism>
<dbReference type="NCBIfam" id="NF047864">
    <property type="entry name" value="CBU_0592_membra"/>
    <property type="match status" value="1"/>
</dbReference>
<dbReference type="OrthoDB" id="7273604at2"/>
<keyword evidence="1" id="KW-0472">Membrane</keyword>
<dbReference type="Proteomes" id="UP000256999">
    <property type="component" value="Unassembled WGS sequence"/>
</dbReference>
<keyword evidence="1" id="KW-1133">Transmembrane helix</keyword>
<dbReference type="Pfam" id="PF26604">
    <property type="entry name" value="CBU_0592"/>
    <property type="match status" value="1"/>
</dbReference>
<dbReference type="InterPro" id="IPR058058">
    <property type="entry name" value="CBU_0592-like"/>
</dbReference>
<dbReference type="RefSeq" id="WP_116002093.1">
    <property type="nucleotide sequence ID" value="NZ_QUOV01000001.1"/>
</dbReference>
<proteinExistence type="predicted"/>
<dbReference type="EMBL" id="QUOV01000001">
    <property type="protein sequence ID" value="REL37097.1"/>
    <property type="molecule type" value="Genomic_DNA"/>
</dbReference>
<gene>
    <name evidence="3" type="ORF">DXX92_18235</name>
</gene>
<reference evidence="3 4" key="1">
    <citation type="submission" date="2018-08" db="EMBL/GenBank/DDBJ databases">
        <title>Thalassotalea euphylliae genome.</title>
        <authorList>
            <person name="Summers S."/>
            <person name="Rice S.A."/>
            <person name="Freckelton M.L."/>
            <person name="Nedved B.T."/>
            <person name="Hadfield M.G."/>
        </authorList>
    </citation>
    <scope>NUCLEOTIDE SEQUENCE [LARGE SCALE GENOMIC DNA]</scope>
    <source>
        <strain evidence="3 4">H2</strain>
    </source>
</reference>
<evidence type="ECO:0000313" key="4">
    <source>
        <dbReference type="Proteomes" id="UP000256999"/>
    </source>
</evidence>
<feature type="domain" description="CBU-0592-like" evidence="2">
    <location>
        <begin position="7"/>
        <end position="81"/>
    </location>
</feature>
<evidence type="ECO:0000256" key="1">
    <source>
        <dbReference type="SAM" id="Phobius"/>
    </source>
</evidence>
<feature type="transmembrane region" description="Helical" evidence="1">
    <location>
        <begin position="58"/>
        <end position="79"/>
    </location>
</feature>
<dbReference type="AlphaFoldDB" id="A0A3E0UKC1"/>
<evidence type="ECO:0000313" key="3">
    <source>
        <dbReference type="EMBL" id="REL37097.1"/>
    </source>
</evidence>
<evidence type="ECO:0000259" key="2">
    <source>
        <dbReference type="Pfam" id="PF26604"/>
    </source>
</evidence>